<organism evidence="2">
    <name type="scientific">Glycine soja</name>
    <name type="common">Wild soybean</name>
    <dbReference type="NCBI Taxonomy" id="3848"/>
    <lineage>
        <taxon>Eukaryota</taxon>
        <taxon>Viridiplantae</taxon>
        <taxon>Streptophyta</taxon>
        <taxon>Embryophyta</taxon>
        <taxon>Tracheophyta</taxon>
        <taxon>Spermatophyta</taxon>
        <taxon>Magnoliopsida</taxon>
        <taxon>eudicotyledons</taxon>
        <taxon>Gunneridae</taxon>
        <taxon>Pentapetalae</taxon>
        <taxon>rosids</taxon>
        <taxon>fabids</taxon>
        <taxon>Fabales</taxon>
        <taxon>Fabaceae</taxon>
        <taxon>Papilionoideae</taxon>
        <taxon>50 kb inversion clade</taxon>
        <taxon>NPAAA clade</taxon>
        <taxon>indigoferoid/millettioid clade</taxon>
        <taxon>Phaseoleae</taxon>
        <taxon>Glycine</taxon>
        <taxon>Glycine subgen. Soja</taxon>
    </lineage>
</organism>
<evidence type="ECO:0000256" key="1">
    <source>
        <dbReference type="SAM" id="MobiDB-lite"/>
    </source>
</evidence>
<evidence type="ECO:0000313" key="2">
    <source>
        <dbReference type="EMBL" id="KHN46293.1"/>
    </source>
</evidence>
<name>A0A0B2SNB8_GLYSO</name>
<proteinExistence type="predicted"/>
<dbReference type="AlphaFoldDB" id="A0A0B2SNB8"/>
<feature type="compositionally biased region" description="Polar residues" evidence="1">
    <location>
        <begin position="25"/>
        <end position="34"/>
    </location>
</feature>
<reference evidence="2" key="1">
    <citation type="submission" date="2014-07" db="EMBL/GenBank/DDBJ databases">
        <title>Identification of a novel salt tolerance gene in wild soybean by whole-genome sequencing.</title>
        <authorList>
            <person name="Lam H.-M."/>
            <person name="Qi X."/>
            <person name="Li M.-W."/>
            <person name="Liu X."/>
            <person name="Xie M."/>
            <person name="Ni M."/>
            <person name="Xu X."/>
        </authorList>
    </citation>
    <scope>NUCLEOTIDE SEQUENCE [LARGE SCALE GENOMIC DNA]</scope>
    <source>
        <tissue evidence="2">Root</tissue>
    </source>
</reference>
<feature type="non-terminal residue" evidence="2">
    <location>
        <position position="50"/>
    </location>
</feature>
<sequence length="50" mass="5787">MIESERLSFIRYNQSKLRVDKYANLENSDSNNENHGSDRGKQVILPSSFV</sequence>
<protein>
    <submittedName>
        <fullName evidence="2">Uncharacterized protein</fullName>
    </submittedName>
</protein>
<accession>A0A0B2SNB8</accession>
<dbReference type="Proteomes" id="UP000053555">
    <property type="component" value="Unassembled WGS sequence"/>
</dbReference>
<dbReference type="EMBL" id="KN641407">
    <property type="protein sequence ID" value="KHN46293.1"/>
    <property type="molecule type" value="Genomic_DNA"/>
</dbReference>
<feature type="region of interest" description="Disordered" evidence="1">
    <location>
        <begin position="25"/>
        <end position="50"/>
    </location>
</feature>
<gene>
    <name evidence="2" type="ORF">glysoja_044039</name>
</gene>